<dbReference type="Pfam" id="PF00041">
    <property type="entry name" value="fn3"/>
    <property type="match status" value="1"/>
</dbReference>
<sequence>MHRVDALALIKRFLIASTSTIILPELSLEIIENLENSNAINIKATGTFCSSCKPSFFWKAIDGGTIINQSHVNEHPNSIKWIPPVNPSNVEYRILCSLTDGEGHWARKEMPIHSNNQSIEQTRCDLTNPILSGVTISPKEINFGQSMIIRWYARDNQDSFSDIRIHGQYKTSTGWGLIQADQSSEVFLENSGSLNWTPPESGNDIQIRLKAIDQSGNESEWIESDAFNVNFVDIKEIPKQPVLYNPGKEVITSSITILWQKVIDSKYRLNADYYILEYAENQVFTDATSFIHYDNSDPSQMYSSNSYKINDLHDDTRYYFRVKAVNNEGESPFSITQNILVNIPQPPSKAHSPSPAINESNVSKQPVLSWSASDSDGDDLDYYIRYGLTDEVAYVIRSFGSENKAGVNTFDFAEEFNDILPSGSKIYWRVDVMDAQGNKTIGDIWSFTTESTGCDLSIINITAPEQFKFAESSTFTLTVKNIGSEQSKSNRIIANYMKENISSPFRTLKNTFIPELNPNASMLLPLIVQFQDRIIEENGQVYDNILISGQSSIEFSLAYQHSNDTNTQNDTFIL</sequence>
<name>A0A1V1NXY8_9BACT</name>
<proteinExistence type="predicted"/>
<dbReference type="SMART" id="SM00060">
    <property type="entry name" value="FN3"/>
    <property type="match status" value="1"/>
</dbReference>
<evidence type="ECO:0000259" key="1">
    <source>
        <dbReference type="PROSITE" id="PS50853"/>
    </source>
</evidence>
<dbReference type="InterPro" id="IPR036116">
    <property type="entry name" value="FN3_sf"/>
</dbReference>
<protein>
    <recommendedName>
        <fullName evidence="1">Fibronectin type-III domain-containing protein</fullName>
    </recommendedName>
</protein>
<accession>A0A1V1NXY8</accession>
<gene>
    <name evidence="2" type="ORF">OMM_11572</name>
</gene>
<feature type="domain" description="Fibronectin type-III" evidence="1">
    <location>
        <begin position="237"/>
        <end position="346"/>
    </location>
</feature>
<reference evidence="3" key="1">
    <citation type="submission" date="2012-11" db="EMBL/GenBank/DDBJ databases">
        <authorList>
            <person name="Lucero-Rivera Y.E."/>
            <person name="Tovar-Ramirez D."/>
        </authorList>
    </citation>
    <scope>NUCLEOTIDE SEQUENCE [LARGE SCALE GENOMIC DNA]</scope>
    <source>
        <strain evidence="3">Araruama</strain>
    </source>
</reference>
<feature type="non-terminal residue" evidence="2">
    <location>
        <position position="574"/>
    </location>
</feature>
<evidence type="ECO:0000313" key="2">
    <source>
        <dbReference type="EMBL" id="ETR67459.1"/>
    </source>
</evidence>
<dbReference type="PROSITE" id="PS50853">
    <property type="entry name" value="FN3"/>
    <property type="match status" value="1"/>
</dbReference>
<dbReference type="InterPro" id="IPR013783">
    <property type="entry name" value="Ig-like_fold"/>
</dbReference>
<dbReference type="InterPro" id="IPR003961">
    <property type="entry name" value="FN3_dom"/>
</dbReference>
<dbReference type="AlphaFoldDB" id="A0A1V1NXY8"/>
<dbReference type="Gene3D" id="2.60.40.10">
    <property type="entry name" value="Immunoglobulins"/>
    <property type="match status" value="2"/>
</dbReference>
<dbReference type="EMBL" id="ATBP01001371">
    <property type="protein sequence ID" value="ETR67459.1"/>
    <property type="molecule type" value="Genomic_DNA"/>
</dbReference>
<dbReference type="Proteomes" id="UP000189670">
    <property type="component" value="Unassembled WGS sequence"/>
</dbReference>
<organism evidence="2 3">
    <name type="scientific">Candidatus Magnetoglobus multicellularis str. Araruama</name>
    <dbReference type="NCBI Taxonomy" id="890399"/>
    <lineage>
        <taxon>Bacteria</taxon>
        <taxon>Pseudomonadati</taxon>
        <taxon>Thermodesulfobacteriota</taxon>
        <taxon>Desulfobacteria</taxon>
        <taxon>Desulfobacterales</taxon>
        <taxon>Desulfobacteraceae</taxon>
        <taxon>Candidatus Magnetoglobus</taxon>
    </lineage>
</organism>
<comment type="caution">
    <text evidence="2">The sequence shown here is derived from an EMBL/GenBank/DDBJ whole genome shotgun (WGS) entry which is preliminary data.</text>
</comment>
<evidence type="ECO:0000313" key="3">
    <source>
        <dbReference type="Proteomes" id="UP000189670"/>
    </source>
</evidence>
<dbReference type="CDD" id="cd00063">
    <property type="entry name" value="FN3"/>
    <property type="match status" value="1"/>
</dbReference>
<dbReference type="SUPFAM" id="SSF49265">
    <property type="entry name" value="Fibronectin type III"/>
    <property type="match status" value="1"/>
</dbReference>